<organism evidence="2 3">
    <name type="scientific">Turicibacter faecis</name>
    <dbReference type="NCBI Taxonomy" id="2963365"/>
    <lineage>
        <taxon>Bacteria</taxon>
        <taxon>Bacillati</taxon>
        <taxon>Bacillota</taxon>
        <taxon>Erysipelotrichia</taxon>
        <taxon>Erysipelotrichales</taxon>
        <taxon>Turicibacteraceae</taxon>
        <taxon>Turicibacter</taxon>
    </lineage>
</organism>
<evidence type="ECO:0000313" key="2">
    <source>
        <dbReference type="EMBL" id="BEH91645.1"/>
    </source>
</evidence>
<feature type="transmembrane region" description="Helical" evidence="1">
    <location>
        <begin position="12"/>
        <end position="32"/>
    </location>
</feature>
<gene>
    <name evidence="2" type="ORF">T23_17470</name>
</gene>
<keyword evidence="1" id="KW-0812">Transmembrane</keyword>
<evidence type="ECO:0000256" key="1">
    <source>
        <dbReference type="SAM" id="Phobius"/>
    </source>
</evidence>
<dbReference type="RefSeq" id="WP_161831070.1">
    <property type="nucleotide sequence ID" value="NZ_AP028127.1"/>
</dbReference>
<dbReference type="InterPro" id="IPR011990">
    <property type="entry name" value="TPR-like_helical_dom_sf"/>
</dbReference>
<reference evidence="2" key="1">
    <citation type="journal article" date="2024" name="Int. J. Syst. Evol. Microbiol.">
        <title>Turicibacter faecis sp. nov., isolated from faeces of heart failure mouse model.</title>
        <authorList>
            <person name="Imamura Y."/>
            <person name="Motooka D."/>
            <person name="Nakajima Y."/>
            <person name="Ito S."/>
            <person name="Kitakaze M."/>
            <person name="Iida T."/>
            <person name="Nakamura S."/>
        </authorList>
    </citation>
    <scope>NUCLEOTIDE SEQUENCE</scope>
    <source>
        <strain evidence="2">TC023</strain>
    </source>
</reference>
<evidence type="ECO:0008006" key="4">
    <source>
        <dbReference type="Google" id="ProtNLM"/>
    </source>
</evidence>
<dbReference type="Gene3D" id="1.25.40.10">
    <property type="entry name" value="Tetratricopeptide repeat domain"/>
    <property type="match status" value="1"/>
</dbReference>
<proteinExistence type="predicted"/>
<sequence>MNRLKVWISEHQRMIVMGVAAFIILCVGCLVIREYQLKRVYNQAISYYEENDLIAFESIRYRLSTKYGEDFDHFLLEEANQLFEEYRQEQVTYHEAIGGVERIEAFANRPSLIQDVQTKVDELKQSRQQFKEAEKLAIQKKWEEAYHLYLQVIEEDPNYEKSRQLADTAKRWWLQDLLVEAVTYYEKRQYEKSLTVIEQALSLSEGDEQFLQLKEDVHLAMEKGTLESKWSEVKEILTESIQSGIESLQNIFEKIFKR</sequence>
<name>A0ABN6ZI81_9FIRM</name>
<keyword evidence="1" id="KW-0472">Membrane</keyword>
<protein>
    <recommendedName>
        <fullName evidence="4">Tetratricopeptide repeat protein</fullName>
    </recommendedName>
</protein>
<dbReference type="Proteomes" id="UP001432099">
    <property type="component" value="Chromosome"/>
</dbReference>
<evidence type="ECO:0000313" key="3">
    <source>
        <dbReference type="Proteomes" id="UP001432099"/>
    </source>
</evidence>
<accession>A0ABN6ZI81</accession>
<dbReference type="EMBL" id="AP028127">
    <property type="protein sequence ID" value="BEH91645.1"/>
    <property type="molecule type" value="Genomic_DNA"/>
</dbReference>
<keyword evidence="1" id="KW-1133">Transmembrane helix</keyword>
<keyword evidence="3" id="KW-1185">Reference proteome</keyword>
<dbReference type="InterPro" id="IPR019734">
    <property type="entry name" value="TPR_rpt"/>
</dbReference>
<dbReference type="SUPFAM" id="SSF48452">
    <property type="entry name" value="TPR-like"/>
    <property type="match status" value="1"/>
</dbReference>
<dbReference type="SMART" id="SM00028">
    <property type="entry name" value="TPR"/>
    <property type="match status" value="2"/>
</dbReference>